<dbReference type="EMBL" id="LT906454">
    <property type="protein sequence ID" value="SNV32731.1"/>
    <property type="molecule type" value="Genomic_DNA"/>
</dbReference>
<gene>
    <name evidence="2" type="ORF">SAMEA4504048_00187</name>
</gene>
<protein>
    <submittedName>
        <fullName evidence="2">Membrane protein</fullName>
    </submittedName>
</protein>
<dbReference type="AlphaFoldDB" id="A0A239WDZ9"/>
<accession>A0A239WDZ9</accession>
<evidence type="ECO:0000313" key="3">
    <source>
        <dbReference type="Proteomes" id="UP000215144"/>
    </source>
</evidence>
<name>A0A239WDZ9_STRAI</name>
<organism evidence="2 3">
    <name type="scientific">Streptococcus acidominimus</name>
    <dbReference type="NCBI Taxonomy" id="1326"/>
    <lineage>
        <taxon>Bacteria</taxon>
        <taxon>Bacillati</taxon>
        <taxon>Bacillota</taxon>
        <taxon>Bacilli</taxon>
        <taxon>Lactobacillales</taxon>
        <taxon>Streptococcaceae</taxon>
        <taxon>Streptococcus</taxon>
    </lineage>
</organism>
<reference evidence="2 3" key="1">
    <citation type="submission" date="2017-06" db="EMBL/GenBank/DDBJ databases">
        <authorList>
            <consortium name="Pathogen Informatics"/>
        </authorList>
    </citation>
    <scope>NUCLEOTIDE SEQUENCE [LARGE SCALE GENOMIC DNA]</scope>
    <source>
        <strain evidence="2 3">NCTC11291</strain>
    </source>
</reference>
<evidence type="ECO:0000313" key="2">
    <source>
        <dbReference type="EMBL" id="SNV32731.1"/>
    </source>
</evidence>
<dbReference type="GO" id="GO:0008233">
    <property type="term" value="F:peptidase activity"/>
    <property type="evidence" value="ECO:0007669"/>
    <property type="project" value="InterPro"/>
</dbReference>
<keyword evidence="1" id="KW-0472">Membrane</keyword>
<feature type="transmembrane region" description="Helical" evidence="1">
    <location>
        <begin position="38"/>
        <end position="60"/>
    </location>
</feature>
<dbReference type="KEGG" id="saco:SAME_00187"/>
<dbReference type="Proteomes" id="UP000215144">
    <property type="component" value="Chromosome 1"/>
</dbReference>
<sequence>MSGLFVGLSFQIVEDCIFTFQEMFVAKGDGFSTLIERIVHAGGTHWTFSLVFAIGMVALLAKNTGLSKRQGAFWLFLDILAHFMVNSPFNEGITLKSANVTIAILCFNFCLALAAIKTVDGIAASKPSKVG</sequence>
<feature type="transmembrane region" description="Helical" evidence="1">
    <location>
        <begin position="101"/>
        <end position="119"/>
    </location>
</feature>
<dbReference type="Pfam" id="PF13367">
    <property type="entry name" value="PrsW-protease"/>
    <property type="match status" value="1"/>
</dbReference>
<keyword evidence="1" id="KW-0812">Transmembrane</keyword>
<dbReference type="InterPro" id="IPR026898">
    <property type="entry name" value="PrsW"/>
</dbReference>
<proteinExistence type="predicted"/>
<evidence type="ECO:0000256" key="1">
    <source>
        <dbReference type="SAM" id="Phobius"/>
    </source>
</evidence>
<keyword evidence="1" id="KW-1133">Transmembrane helix</keyword>